<dbReference type="SUPFAM" id="SSF53335">
    <property type="entry name" value="S-adenosyl-L-methionine-dependent methyltransferases"/>
    <property type="match status" value="1"/>
</dbReference>
<organism evidence="1 2">
    <name type="scientific">Nephila pilipes</name>
    <name type="common">Giant wood spider</name>
    <name type="synonym">Nephila maculata</name>
    <dbReference type="NCBI Taxonomy" id="299642"/>
    <lineage>
        <taxon>Eukaryota</taxon>
        <taxon>Metazoa</taxon>
        <taxon>Ecdysozoa</taxon>
        <taxon>Arthropoda</taxon>
        <taxon>Chelicerata</taxon>
        <taxon>Arachnida</taxon>
        <taxon>Araneae</taxon>
        <taxon>Araneomorphae</taxon>
        <taxon>Entelegynae</taxon>
        <taxon>Araneoidea</taxon>
        <taxon>Nephilidae</taxon>
        <taxon>Nephila</taxon>
    </lineage>
</organism>
<accession>A0A8X6P6Y2</accession>
<dbReference type="EMBL" id="BMAW01112868">
    <property type="protein sequence ID" value="GFT54834.1"/>
    <property type="molecule type" value="Genomic_DNA"/>
</dbReference>
<sequence>MTSSASLVAEDSNEISFIALTMPENGKSNFNHQRFIMLAEKEITLTVWKISPIRRNFIFETPVTQMSAKESNPNFLYIYDVKFVKTCADEFKWKDLSRDVVMNIGWGANQYCCKAILHEFPDINTLIAVDERVVPNQATLTHEKIQLINGNIQERQSLQKYEGKMNKVVSTSIFSAIKDKELAFRNVYRLLKPGGEAAVSFSLDSVLNEFLTAMLTVPKFEVMFPGSPDGNLYPVEHGKQYYQKMLERVGFCNVRSAEETRILPCTSDEHCRDSLYKLFKDFFRLPPEKVEEFKDDAFQTYVKTVGRHNGKPYYRVSTLNLFAVKPMEE</sequence>
<comment type="caution">
    <text evidence="1">The sequence shown here is derived from an EMBL/GenBank/DDBJ whole genome shotgun (WGS) entry which is preliminary data.</text>
</comment>
<gene>
    <name evidence="1" type="ORF">NPIL_440501</name>
</gene>
<dbReference type="InterPro" id="IPR029063">
    <property type="entry name" value="SAM-dependent_MTases_sf"/>
</dbReference>
<dbReference type="AlphaFoldDB" id="A0A8X6P6Y2"/>
<proteinExistence type="predicted"/>
<evidence type="ECO:0000313" key="1">
    <source>
        <dbReference type="EMBL" id="GFT54834.1"/>
    </source>
</evidence>
<reference evidence="1" key="1">
    <citation type="submission" date="2020-08" db="EMBL/GenBank/DDBJ databases">
        <title>Multicomponent nature underlies the extraordinary mechanical properties of spider dragline silk.</title>
        <authorList>
            <person name="Kono N."/>
            <person name="Nakamura H."/>
            <person name="Mori M."/>
            <person name="Yoshida Y."/>
            <person name="Ohtoshi R."/>
            <person name="Malay A.D."/>
            <person name="Moran D.A.P."/>
            <person name="Tomita M."/>
            <person name="Numata K."/>
            <person name="Arakawa K."/>
        </authorList>
    </citation>
    <scope>NUCLEOTIDE SEQUENCE</scope>
</reference>
<keyword evidence="2" id="KW-1185">Reference proteome</keyword>
<dbReference type="Proteomes" id="UP000887013">
    <property type="component" value="Unassembled WGS sequence"/>
</dbReference>
<evidence type="ECO:0000313" key="2">
    <source>
        <dbReference type="Proteomes" id="UP000887013"/>
    </source>
</evidence>
<protein>
    <submittedName>
        <fullName evidence="1">Uncharacterized protein</fullName>
    </submittedName>
</protein>
<name>A0A8X6P6Y2_NEPPI</name>
<dbReference type="Gene3D" id="3.40.50.150">
    <property type="entry name" value="Vaccinia Virus protein VP39"/>
    <property type="match status" value="1"/>
</dbReference>
<dbReference type="OrthoDB" id="6429157at2759"/>